<keyword evidence="4" id="KW-0732">Signal</keyword>
<dbReference type="Gene3D" id="3.40.50.1820">
    <property type="entry name" value="alpha/beta hydrolase"/>
    <property type="match status" value="1"/>
</dbReference>
<evidence type="ECO:0000313" key="8">
    <source>
        <dbReference type="Proteomes" id="UP000578112"/>
    </source>
</evidence>
<feature type="chain" id="PRO_5039380355" evidence="4">
    <location>
        <begin position="23"/>
        <end position="569"/>
    </location>
</feature>
<dbReference type="InterPro" id="IPR013595">
    <property type="entry name" value="Pept_S33_TAP-like_C"/>
</dbReference>
<evidence type="ECO:0000259" key="6">
    <source>
        <dbReference type="Pfam" id="PF08386"/>
    </source>
</evidence>
<feature type="domain" description="Peptidase S33 tripeptidyl aminopeptidase-like C-terminal" evidence="6">
    <location>
        <begin position="421"/>
        <end position="525"/>
    </location>
</feature>
<feature type="compositionally biased region" description="Low complexity" evidence="3">
    <location>
        <begin position="541"/>
        <end position="550"/>
    </location>
</feature>
<dbReference type="SUPFAM" id="SSF53474">
    <property type="entry name" value="alpha/beta-Hydrolases"/>
    <property type="match status" value="1"/>
</dbReference>
<gene>
    <name evidence="7" type="ORF">BJ971_005033</name>
</gene>
<dbReference type="InterPro" id="IPR029058">
    <property type="entry name" value="AB_hydrolase_fold"/>
</dbReference>
<reference evidence="7 8" key="1">
    <citation type="submission" date="2020-08" db="EMBL/GenBank/DDBJ databases">
        <title>Sequencing the genomes of 1000 actinobacteria strains.</title>
        <authorList>
            <person name="Klenk H.-P."/>
        </authorList>
    </citation>
    <scope>NUCLEOTIDE SEQUENCE [LARGE SCALE GENOMIC DNA]</scope>
    <source>
        <strain evidence="7 8">DSM 43149</strain>
    </source>
</reference>
<evidence type="ECO:0000259" key="5">
    <source>
        <dbReference type="Pfam" id="PF00561"/>
    </source>
</evidence>
<dbReference type="Proteomes" id="UP000578112">
    <property type="component" value="Unassembled WGS sequence"/>
</dbReference>
<dbReference type="Pfam" id="PF08386">
    <property type="entry name" value="Abhydrolase_4"/>
    <property type="match status" value="1"/>
</dbReference>
<comment type="caution">
    <text evidence="7">The sequence shown here is derived from an EMBL/GenBank/DDBJ whole genome shotgun (WGS) entry which is preliminary data.</text>
</comment>
<evidence type="ECO:0000256" key="2">
    <source>
        <dbReference type="ARBA" id="ARBA00022801"/>
    </source>
</evidence>
<proteinExistence type="inferred from homology"/>
<dbReference type="InterPro" id="IPR051601">
    <property type="entry name" value="Serine_prot/Carboxylest_S33"/>
</dbReference>
<dbReference type="InterPro" id="IPR000073">
    <property type="entry name" value="AB_hydrolase_1"/>
</dbReference>
<dbReference type="EMBL" id="JACHNH010000001">
    <property type="protein sequence ID" value="MBB4764477.1"/>
    <property type="molecule type" value="Genomic_DNA"/>
</dbReference>
<evidence type="ECO:0000256" key="3">
    <source>
        <dbReference type="SAM" id="MobiDB-lite"/>
    </source>
</evidence>
<dbReference type="PANTHER" id="PTHR43248:SF30">
    <property type="entry name" value="AB HYDROLASE-1 DOMAIN-CONTAINING PROTEIN"/>
    <property type="match status" value="1"/>
</dbReference>
<dbReference type="Pfam" id="PF00561">
    <property type="entry name" value="Abhydrolase_1"/>
    <property type="match status" value="1"/>
</dbReference>
<dbReference type="AlphaFoldDB" id="A0A7W7I168"/>
<evidence type="ECO:0000313" key="7">
    <source>
        <dbReference type="EMBL" id="MBB4764477.1"/>
    </source>
</evidence>
<dbReference type="PANTHER" id="PTHR43248">
    <property type="entry name" value="2-SUCCINYL-6-HYDROXY-2,4-CYCLOHEXADIENE-1-CARBOXYLATE SYNTHASE"/>
    <property type="match status" value="1"/>
</dbReference>
<feature type="region of interest" description="Disordered" evidence="3">
    <location>
        <begin position="528"/>
        <end position="569"/>
    </location>
</feature>
<accession>A0A7W7I168</accession>
<evidence type="ECO:0000256" key="4">
    <source>
        <dbReference type="SAM" id="SignalP"/>
    </source>
</evidence>
<keyword evidence="8" id="KW-1185">Reference proteome</keyword>
<keyword evidence="2" id="KW-0378">Hydrolase</keyword>
<comment type="similarity">
    <text evidence="1">Belongs to the peptidase S33 family.</text>
</comment>
<name>A0A7W7I168_9ACTN</name>
<dbReference type="RefSeq" id="WP_184995665.1">
    <property type="nucleotide sequence ID" value="NZ_BOMK01000027.1"/>
</dbReference>
<sequence>MPRKTHRLLTAALAGIVLSVVAAAPGSAAPAAPDRTSKAERARVDAVPTPKLGWYKCYDVAECATTRLPLDYDKPKGATTEIAILRIKAKDQKHKIGSLFLNPGGPGGSATEFALYAPYFLSDSLLQRFDIVGVDPRGIGASANVKCFKSVKDQTAVFDLMNVPFPVTKAEESRYVTGSKRFGKACSTTGRTLAGAMSTAEVARDMDVMRRAVGDKKLNYLGFSYGSALGQYYANLFPDRFRALVIDGVLDPVAWVGNTRQILDERLHSSDGGYRALIEILRRCDRAGETHCVFAAGDPVANFETIARELRAKPLQLPDGDGGTFTVTYAIFVNAILGSLYDLYAGQVVTEISAEVWAALHEGSPAALTERARAVRATKRGYDFPYENGFEASSAVICTDGRHPADAGSWPAATARRDQKAPYFGRSWGWIDSQCANKTWTVQDEDAYRGPFTKRTAAPVLVVGNFWDPATNYQGAVAASRLLPNSRLLSSNNWGHTAYGSGVCATTSIDDYLLTGRPPAKGKVCTDSVQPFTEPLPPPGETTTLSTPTGKQRPPVATLVPESLLTPEK</sequence>
<feature type="domain" description="AB hydrolase-1" evidence="5">
    <location>
        <begin position="99"/>
        <end position="262"/>
    </location>
</feature>
<dbReference type="GO" id="GO:0016787">
    <property type="term" value="F:hydrolase activity"/>
    <property type="evidence" value="ECO:0007669"/>
    <property type="project" value="UniProtKB-KW"/>
</dbReference>
<protein>
    <submittedName>
        <fullName evidence="7">Pimeloyl-ACP methyl ester carboxylesterase</fullName>
    </submittedName>
</protein>
<organism evidence="7 8">
    <name type="scientific">Actinoplanes digitatis</name>
    <dbReference type="NCBI Taxonomy" id="1868"/>
    <lineage>
        <taxon>Bacteria</taxon>
        <taxon>Bacillati</taxon>
        <taxon>Actinomycetota</taxon>
        <taxon>Actinomycetes</taxon>
        <taxon>Micromonosporales</taxon>
        <taxon>Micromonosporaceae</taxon>
        <taxon>Actinoplanes</taxon>
    </lineage>
</organism>
<feature type="signal peptide" evidence="4">
    <location>
        <begin position="1"/>
        <end position="22"/>
    </location>
</feature>
<evidence type="ECO:0000256" key="1">
    <source>
        <dbReference type="ARBA" id="ARBA00010088"/>
    </source>
</evidence>